<gene>
    <name evidence="1" type="ORF">CAMRE0001_1299</name>
</gene>
<reference evidence="1 2" key="1">
    <citation type="submission" date="2008-08" db="EMBL/GenBank/DDBJ databases">
        <authorList>
            <person name="Madupu R."/>
            <person name="Durkin A.S."/>
            <person name="Torralba M."/>
            <person name="Methe B."/>
            <person name="Sutton G.G."/>
            <person name="Strausberg R.L."/>
            <person name="Nelson K.E."/>
        </authorList>
    </citation>
    <scope>NUCLEOTIDE SEQUENCE [LARGE SCALE GENOMIC DNA]</scope>
    <source>
        <strain evidence="1 2">RM3267</strain>
    </source>
</reference>
<name>B9CZZ1_CAMRE</name>
<dbReference type="Proteomes" id="UP000003082">
    <property type="component" value="Unassembled WGS sequence"/>
</dbReference>
<dbReference type="AlphaFoldDB" id="B9CZZ1"/>
<accession>B9CZZ1</accession>
<proteinExistence type="predicted"/>
<evidence type="ECO:0000313" key="2">
    <source>
        <dbReference type="Proteomes" id="UP000003082"/>
    </source>
</evidence>
<protein>
    <submittedName>
        <fullName evidence="1">Uncharacterized protein</fullName>
    </submittedName>
</protein>
<comment type="caution">
    <text evidence="1">The sequence shown here is derived from an EMBL/GenBank/DDBJ whole genome shotgun (WGS) entry which is preliminary data.</text>
</comment>
<keyword evidence="2" id="KW-1185">Reference proteome</keyword>
<dbReference type="EMBL" id="ACFU01000005">
    <property type="protein sequence ID" value="EEF14596.1"/>
    <property type="molecule type" value="Genomic_DNA"/>
</dbReference>
<organism evidence="1 2">
    <name type="scientific">Campylobacter rectus RM3267</name>
    <dbReference type="NCBI Taxonomy" id="553218"/>
    <lineage>
        <taxon>Bacteria</taxon>
        <taxon>Pseudomonadati</taxon>
        <taxon>Campylobacterota</taxon>
        <taxon>Epsilonproteobacteria</taxon>
        <taxon>Campylobacterales</taxon>
        <taxon>Campylobacteraceae</taxon>
        <taxon>Campylobacter</taxon>
    </lineage>
</organism>
<sequence>MGAVSAGIGWLVKLKLPGDLRLNKIKPNPSNLSYPAGGSPTKTIPVADKISLAQIRL</sequence>
<evidence type="ECO:0000313" key="1">
    <source>
        <dbReference type="EMBL" id="EEF14596.1"/>
    </source>
</evidence>
<dbReference type="STRING" id="553218.CAMRE0001_1299"/>